<proteinExistence type="predicted"/>
<gene>
    <name evidence="1" type="ORF">KI809_08365</name>
</gene>
<sequence length="93" mass="10488">MKIFRATENVFNAVDAVVKHGFAAVDGTKSEAVPFCNRIIAALEPYNEIEPIIGYENVPNQGYLYYVFDSQKFPCGDKHLKDKIHEVDRANPV</sequence>
<keyword evidence="2" id="KW-1185">Reference proteome</keyword>
<organism evidence="1 2">
    <name type="scientific">Geoanaerobacter pelophilus</name>
    <dbReference type="NCBI Taxonomy" id="60036"/>
    <lineage>
        <taxon>Bacteria</taxon>
        <taxon>Pseudomonadati</taxon>
        <taxon>Thermodesulfobacteriota</taxon>
        <taxon>Desulfuromonadia</taxon>
        <taxon>Geobacterales</taxon>
        <taxon>Geobacteraceae</taxon>
        <taxon>Geoanaerobacter</taxon>
    </lineage>
</organism>
<name>A0AAW4L5M3_9BACT</name>
<dbReference type="Proteomes" id="UP000811899">
    <property type="component" value="Unassembled WGS sequence"/>
</dbReference>
<dbReference type="RefSeq" id="WP_214171095.1">
    <property type="nucleotide sequence ID" value="NZ_JAHCVJ010000003.1"/>
</dbReference>
<evidence type="ECO:0000313" key="2">
    <source>
        <dbReference type="Proteomes" id="UP000811899"/>
    </source>
</evidence>
<protein>
    <submittedName>
        <fullName evidence="1">Uncharacterized protein</fullName>
    </submittedName>
</protein>
<evidence type="ECO:0000313" key="1">
    <source>
        <dbReference type="EMBL" id="MBT0664313.1"/>
    </source>
</evidence>
<dbReference type="AlphaFoldDB" id="A0AAW4L5M3"/>
<reference evidence="1 2" key="1">
    <citation type="submission" date="2021-05" db="EMBL/GenBank/DDBJ databases">
        <title>The draft genome of Geobacter pelophilus DSM 12255.</title>
        <authorList>
            <person name="Xu Z."/>
            <person name="Masuda Y."/>
            <person name="Itoh H."/>
            <person name="Senoo K."/>
        </authorList>
    </citation>
    <scope>NUCLEOTIDE SEQUENCE [LARGE SCALE GENOMIC DNA]</scope>
    <source>
        <strain evidence="1 2">DSM 12255</strain>
    </source>
</reference>
<comment type="caution">
    <text evidence="1">The sequence shown here is derived from an EMBL/GenBank/DDBJ whole genome shotgun (WGS) entry which is preliminary data.</text>
</comment>
<accession>A0AAW4L5M3</accession>
<dbReference type="EMBL" id="JAHCVJ010000003">
    <property type="protein sequence ID" value="MBT0664313.1"/>
    <property type="molecule type" value="Genomic_DNA"/>
</dbReference>